<keyword evidence="1" id="KW-1185">Reference proteome</keyword>
<dbReference type="GeneID" id="140016513"/>
<evidence type="ECO:0000313" key="2">
    <source>
        <dbReference type="RefSeq" id="XP_071926148.1"/>
    </source>
</evidence>
<dbReference type="Proteomes" id="UP001652660">
    <property type="component" value="Chromosome 11c"/>
</dbReference>
<name>A0ABM4W2Y6_COFAR</name>
<organism evidence="1 2">
    <name type="scientific">Coffea arabica</name>
    <name type="common">Arabian coffee</name>
    <dbReference type="NCBI Taxonomy" id="13443"/>
    <lineage>
        <taxon>Eukaryota</taxon>
        <taxon>Viridiplantae</taxon>
        <taxon>Streptophyta</taxon>
        <taxon>Embryophyta</taxon>
        <taxon>Tracheophyta</taxon>
        <taxon>Spermatophyta</taxon>
        <taxon>Magnoliopsida</taxon>
        <taxon>eudicotyledons</taxon>
        <taxon>Gunneridae</taxon>
        <taxon>Pentapetalae</taxon>
        <taxon>asterids</taxon>
        <taxon>lamiids</taxon>
        <taxon>Gentianales</taxon>
        <taxon>Rubiaceae</taxon>
        <taxon>Ixoroideae</taxon>
        <taxon>Gardenieae complex</taxon>
        <taxon>Bertiereae - Coffeeae clade</taxon>
        <taxon>Coffeeae</taxon>
        <taxon>Coffea</taxon>
    </lineage>
</organism>
<dbReference type="PANTHER" id="PTHR33116">
    <property type="entry name" value="REVERSE TRANSCRIPTASE ZINC-BINDING DOMAIN-CONTAINING PROTEIN-RELATED-RELATED"/>
    <property type="match status" value="1"/>
</dbReference>
<reference evidence="2" key="1">
    <citation type="submission" date="2025-08" db="UniProtKB">
        <authorList>
            <consortium name="RefSeq"/>
        </authorList>
    </citation>
    <scope>IDENTIFICATION</scope>
    <source>
        <tissue evidence="2">Leaves</tissue>
    </source>
</reference>
<dbReference type="RefSeq" id="XP_071926148.1">
    <property type="nucleotide sequence ID" value="XM_072070047.1"/>
</dbReference>
<dbReference type="PANTHER" id="PTHR33116:SF67">
    <property type="entry name" value="REVERSE TRANSCRIPTASE"/>
    <property type="match status" value="1"/>
</dbReference>
<evidence type="ECO:0008006" key="3">
    <source>
        <dbReference type="Google" id="ProtNLM"/>
    </source>
</evidence>
<gene>
    <name evidence="2" type="primary">LOC140016513</name>
</gene>
<protein>
    <recommendedName>
        <fullName evidence="3">Reverse transcriptase domain-containing protein</fullName>
    </recommendedName>
</protein>
<evidence type="ECO:0000313" key="1">
    <source>
        <dbReference type="Proteomes" id="UP001652660"/>
    </source>
</evidence>
<proteinExistence type="predicted"/>
<sequence>MGLNYLIATGLMASNGVPRGCLSVSHLCFADDILIFTRADRRSVRSLMAFLTLYEKGSGQKVNLAKSFFILSEKSLRGCARCVSAITGMARRCLPIGYLGCTLFKGRPKGAYFEPFITKVSQRLAGWLGKLLTTGGCLILIKHVLLAMPLHMMAVMDPLKSTLKTLEKLMSHFFWSSSDGSHRRHWLSWDKLCGPKQENGLGLRQLDDVCMAFGCKLWWKFRSRATL</sequence>
<accession>A0ABM4W2Y6</accession>